<dbReference type="PANTHER" id="PTHR11614">
    <property type="entry name" value="PHOSPHOLIPASE-RELATED"/>
    <property type="match status" value="1"/>
</dbReference>
<dbReference type="Proteomes" id="UP000428330">
    <property type="component" value="Chromosome"/>
</dbReference>
<dbReference type="EMBL" id="CP034348">
    <property type="protein sequence ID" value="QGX98982.1"/>
    <property type="molecule type" value="Genomic_DNA"/>
</dbReference>
<dbReference type="KEGG" id="rom:EI983_12155"/>
<dbReference type="InterPro" id="IPR029058">
    <property type="entry name" value="AB_hydrolase_fold"/>
</dbReference>
<sequence length="330" mass="36767">MEPAPFRSDIADGPADGQAWWRTTSDGVRIRIGLYNREAPKGTVFLFPGRTEYIEKYGRAANHLAAQGYATLAIDWRGQGLADRLLPDTMTGHVHHFSDYQLDVTEMVALAAEMDLPKPWHLLAHSMGGCIGLRALYLGLPVNSAVFSGPMWGVRISEILRPVAWSLSWGSRYVGMGHLYAPSTYGAPYVLNEPFETNKLTHDRDMYQYMIDQTLACPELGLGGPSLRWLHEALKETRDLARLPSPDLPCLNMTGTEEDIVCVPRIRGRMARWPGSRMVWVDGAKHEVLMEDEATQTDLFGQIGAFYDEHARPMRTANLEARAASAAPAR</sequence>
<proteinExistence type="predicted"/>
<dbReference type="RefSeq" id="WP_157707663.1">
    <property type="nucleotide sequence ID" value="NZ_CP034348.1"/>
</dbReference>
<evidence type="ECO:0000259" key="1">
    <source>
        <dbReference type="Pfam" id="PF12146"/>
    </source>
</evidence>
<dbReference type="Gene3D" id="3.40.50.1820">
    <property type="entry name" value="alpha/beta hydrolase"/>
    <property type="match status" value="1"/>
</dbReference>
<reference evidence="3" key="1">
    <citation type="submission" date="2018-12" db="EMBL/GenBank/DDBJ databases">
        <title>Complete genome sequence of Roseovarius sp. MME-070.</title>
        <authorList>
            <person name="Nam Y.-D."/>
            <person name="Kang J."/>
            <person name="Chung W.-H."/>
            <person name="Park Y.S."/>
        </authorList>
    </citation>
    <scope>NUCLEOTIDE SEQUENCE [LARGE SCALE GENOMIC DNA]</scope>
    <source>
        <strain evidence="3">MME-070</strain>
    </source>
</reference>
<evidence type="ECO:0000313" key="2">
    <source>
        <dbReference type="EMBL" id="QGX98982.1"/>
    </source>
</evidence>
<keyword evidence="2" id="KW-0378">Hydrolase</keyword>
<dbReference type="InterPro" id="IPR022742">
    <property type="entry name" value="Hydrolase_4"/>
</dbReference>
<dbReference type="AlphaFoldDB" id="A0A6I6IS23"/>
<name>A0A6I6IS23_9RHOB</name>
<protein>
    <submittedName>
        <fullName evidence="2">Alpha/beta hydrolase</fullName>
    </submittedName>
</protein>
<organism evidence="2 3">
    <name type="scientific">Roseovarius faecimaris</name>
    <dbReference type="NCBI Taxonomy" id="2494550"/>
    <lineage>
        <taxon>Bacteria</taxon>
        <taxon>Pseudomonadati</taxon>
        <taxon>Pseudomonadota</taxon>
        <taxon>Alphaproteobacteria</taxon>
        <taxon>Rhodobacterales</taxon>
        <taxon>Roseobacteraceae</taxon>
        <taxon>Roseovarius</taxon>
    </lineage>
</organism>
<accession>A0A6I6IS23</accession>
<keyword evidence="3" id="KW-1185">Reference proteome</keyword>
<feature type="domain" description="Serine aminopeptidase S33" evidence="1">
    <location>
        <begin position="39"/>
        <end position="293"/>
    </location>
</feature>
<dbReference type="GO" id="GO:0016787">
    <property type="term" value="F:hydrolase activity"/>
    <property type="evidence" value="ECO:0007669"/>
    <property type="project" value="UniProtKB-KW"/>
</dbReference>
<gene>
    <name evidence="2" type="ORF">EI983_12155</name>
</gene>
<evidence type="ECO:0000313" key="3">
    <source>
        <dbReference type="Proteomes" id="UP000428330"/>
    </source>
</evidence>
<dbReference type="SUPFAM" id="SSF53474">
    <property type="entry name" value="alpha/beta-Hydrolases"/>
    <property type="match status" value="1"/>
</dbReference>
<dbReference type="InterPro" id="IPR051044">
    <property type="entry name" value="MAG_DAG_Lipase"/>
</dbReference>
<dbReference type="OrthoDB" id="9788260at2"/>
<dbReference type="Pfam" id="PF12146">
    <property type="entry name" value="Hydrolase_4"/>
    <property type="match status" value="1"/>
</dbReference>